<dbReference type="Pfam" id="PF03929">
    <property type="entry name" value="PepSY_TM"/>
    <property type="match status" value="1"/>
</dbReference>
<feature type="transmembrane region" description="Helical" evidence="1">
    <location>
        <begin position="437"/>
        <end position="455"/>
    </location>
</feature>
<evidence type="ECO:0000313" key="2">
    <source>
        <dbReference type="EMBL" id="QOW45325.1"/>
    </source>
</evidence>
<proteinExistence type="predicted"/>
<dbReference type="InterPro" id="IPR005625">
    <property type="entry name" value="PepSY-ass_TM"/>
</dbReference>
<evidence type="ECO:0000256" key="1">
    <source>
        <dbReference type="SAM" id="Phobius"/>
    </source>
</evidence>
<dbReference type="EMBL" id="CP048659">
    <property type="protein sequence ID" value="QOW45325.1"/>
    <property type="molecule type" value="Genomic_DNA"/>
</dbReference>
<reference evidence="2 3" key="1">
    <citation type="submission" date="2020-02" db="EMBL/GenBank/DDBJ databases">
        <title>Tigecycline-resistant Acinetobacter species from pigs and migratory birds.</title>
        <authorList>
            <person name="Chen C."/>
            <person name="Sun J."/>
            <person name="Liao X.-P."/>
            <person name="Liu Y.-H."/>
        </authorList>
    </citation>
    <scope>NUCLEOTIDE SEQUENCE [LARGE SCALE GENOMIC DNA]</scope>
    <source>
        <strain evidence="2 3">YH12207_T</strain>
    </source>
</reference>
<keyword evidence="1" id="KW-0472">Membrane</keyword>
<accession>A0A7S6VUU5</accession>
<feature type="transmembrane region" description="Helical" evidence="1">
    <location>
        <begin position="492"/>
        <end position="513"/>
    </location>
</feature>
<dbReference type="RefSeq" id="WP_180046269.1">
    <property type="nucleotide sequence ID" value="NZ_CP048659.1"/>
</dbReference>
<evidence type="ECO:0000313" key="3">
    <source>
        <dbReference type="Proteomes" id="UP000593966"/>
    </source>
</evidence>
<keyword evidence="3" id="KW-1185">Reference proteome</keyword>
<dbReference type="AlphaFoldDB" id="A0A7S6VUU5"/>
<feature type="transmembrane region" description="Helical" evidence="1">
    <location>
        <begin position="202"/>
        <end position="224"/>
    </location>
</feature>
<dbReference type="PANTHER" id="PTHR34219:SF9">
    <property type="entry name" value="IRON-REGULATED INNER MEMBRANE PROTEIN"/>
    <property type="match status" value="1"/>
</dbReference>
<feature type="transmembrane region" description="Helical" evidence="1">
    <location>
        <begin position="155"/>
        <end position="181"/>
    </location>
</feature>
<dbReference type="PANTHER" id="PTHR34219">
    <property type="entry name" value="IRON-REGULATED INNER MEMBRANE PROTEIN-RELATED"/>
    <property type="match status" value="1"/>
</dbReference>
<gene>
    <name evidence="2" type="ORF">G0028_05145</name>
</gene>
<keyword evidence="1" id="KW-0812">Transmembrane</keyword>
<sequence>MKIRSDLMKIAKNLHTWVGVSAGILLFICFFAGGLSMFQHQISQWATPEKQQLPHIQVHQYGQLIQQVQEKYPATANSFTLNFNSNEYHFAPLSWSEKSRGEGFNTAQNTWLASLSEQGELIVQQENLAKAGWLIEQLHETAGIPGMLGHHAFGVYVMGIVAVLYFLALMSGLIILLPTLIKDYFVIRPGKNKKRFWLDTHNVVGITSLPFHILISASVIVFAFHDLFYDALGALALKGKPVFSPPAKEVIHISHHKIDIQQILNKIHQTAPEYRVDYIQFSNLDQPQKAAARIALYSPDQMLRGASQDFMRMNPYAVEKLDASGINTQNGTSEKLVNAMFSLHFGSFGGFTVRWLYLILGIGGAFLFYSGNMLWVETRARKQKRAQDPIPTQRKDVVFLANLTIGTCLGCILAIVATLMLSRIIFQYVTLNSSNHFFMYGYYLIFLACIVFTFIKGYAKALPILLMTIAMCLMLMPLTSLIGTYIPSSGISVYGGTTFWIDFVALVAAWAFFRFYQQAKDRQQNTEQGSLWAVTSQK</sequence>
<name>A0A7S6VUU5_9GAMM</name>
<keyword evidence="1" id="KW-1133">Transmembrane helix</keyword>
<feature type="transmembrane region" description="Helical" evidence="1">
    <location>
        <begin position="397"/>
        <end position="425"/>
    </location>
</feature>
<dbReference type="Proteomes" id="UP000593966">
    <property type="component" value="Chromosome"/>
</dbReference>
<feature type="transmembrane region" description="Helical" evidence="1">
    <location>
        <begin position="462"/>
        <end position="486"/>
    </location>
</feature>
<protein>
    <submittedName>
        <fullName evidence="2">PepSY domain-containing protein</fullName>
    </submittedName>
</protein>
<feature type="transmembrane region" description="Helical" evidence="1">
    <location>
        <begin position="355"/>
        <end position="376"/>
    </location>
</feature>
<feature type="transmembrane region" description="Helical" evidence="1">
    <location>
        <begin position="16"/>
        <end position="38"/>
    </location>
</feature>
<organism evidence="2 3">
    <name type="scientific">Acinetobacter piscicola</name>
    <dbReference type="NCBI Taxonomy" id="2006115"/>
    <lineage>
        <taxon>Bacteria</taxon>
        <taxon>Pseudomonadati</taxon>
        <taxon>Pseudomonadota</taxon>
        <taxon>Gammaproteobacteria</taxon>
        <taxon>Moraxellales</taxon>
        <taxon>Moraxellaceae</taxon>
        <taxon>Acinetobacter</taxon>
    </lineage>
</organism>